<dbReference type="InterPro" id="IPR036010">
    <property type="entry name" value="2Fe-2S_ferredoxin-like_sf"/>
</dbReference>
<keyword evidence="4" id="KW-0408">Iron</keyword>
<dbReference type="SUPFAM" id="SSF47741">
    <property type="entry name" value="CO dehydrogenase ISP C-domain like"/>
    <property type="match status" value="1"/>
</dbReference>
<dbReference type="Proteomes" id="UP000449969">
    <property type="component" value="Unassembled WGS sequence"/>
</dbReference>
<dbReference type="Pfam" id="PF00111">
    <property type="entry name" value="Fer2"/>
    <property type="match status" value="1"/>
</dbReference>
<dbReference type="InterPro" id="IPR002888">
    <property type="entry name" value="2Fe-2S-bd"/>
</dbReference>
<reference evidence="7 8" key="1">
    <citation type="submission" date="2019-12" db="EMBL/GenBank/DDBJ databases">
        <title>Draft genome sequences Bradyrhizobium cajani AMBPC1010, Bradyrhizobium pachyrhizi AMBPC1040 and Bradyrhizobium yuanmingense ALSPC3051, three plant growth promoting strains isolated from nodules of Cajanus cajan L. in Dominican Republic.</title>
        <authorList>
            <person name="Flores-Felix J.D."/>
            <person name="Araujo J."/>
            <person name="Diaz-Alcantara C."/>
            <person name="Gonzalez-Andres F."/>
            <person name="Velazquez E."/>
        </authorList>
    </citation>
    <scope>NUCLEOTIDE SEQUENCE [LARGE SCALE GENOMIC DNA]</scope>
    <source>
        <strain evidence="7 8">1010</strain>
    </source>
</reference>
<dbReference type="AlphaFoldDB" id="A0A844TIF3"/>
<keyword evidence="2" id="KW-0479">Metal-binding</keyword>
<protein>
    <submittedName>
        <fullName evidence="7">2Fe-2S iron-sulfur cluster binding domain-containing protein</fullName>
    </submittedName>
</protein>
<evidence type="ECO:0000256" key="3">
    <source>
        <dbReference type="ARBA" id="ARBA00023002"/>
    </source>
</evidence>
<dbReference type="FunFam" id="1.10.150.120:FF:000003">
    <property type="entry name" value="Carbon monoxide dehydrogenase, small subunit"/>
    <property type="match status" value="1"/>
</dbReference>
<evidence type="ECO:0000256" key="1">
    <source>
        <dbReference type="ARBA" id="ARBA00022714"/>
    </source>
</evidence>
<dbReference type="InterPro" id="IPR051452">
    <property type="entry name" value="Diverse_Oxidoreductases"/>
</dbReference>
<gene>
    <name evidence="7" type="ORF">GPL20_26095</name>
</gene>
<evidence type="ECO:0000256" key="2">
    <source>
        <dbReference type="ARBA" id="ARBA00022723"/>
    </source>
</evidence>
<keyword evidence="3" id="KW-0560">Oxidoreductase</keyword>
<keyword evidence="8" id="KW-1185">Reference proteome</keyword>
<dbReference type="GO" id="GO:0016491">
    <property type="term" value="F:oxidoreductase activity"/>
    <property type="evidence" value="ECO:0007669"/>
    <property type="project" value="UniProtKB-KW"/>
</dbReference>
<feature type="domain" description="2Fe-2S ferredoxin-type" evidence="6">
    <location>
        <begin position="2"/>
        <end position="78"/>
    </location>
</feature>
<proteinExistence type="predicted"/>
<dbReference type="PANTHER" id="PTHR44379">
    <property type="entry name" value="OXIDOREDUCTASE WITH IRON-SULFUR SUBUNIT"/>
    <property type="match status" value="1"/>
</dbReference>
<evidence type="ECO:0000313" key="7">
    <source>
        <dbReference type="EMBL" id="MVT76469.1"/>
    </source>
</evidence>
<dbReference type="InterPro" id="IPR001041">
    <property type="entry name" value="2Fe-2S_ferredoxin-type"/>
</dbReference>
<dbReference type="SUPFAM" id="SSF54292">
    <property type="entry name" value="2Fe-2S ferredoxin-like"/>
    <property type="match status" value="1"/>
</dbReference>
<name>A0A844TIF3_9BRAD</name>
<evidence type="ECO:0000259" key="6">
    <source>
        <dbReference type="PROSITE" id="PS51085"/>
    </source>
</evidence>
<sequence length="166" mass="17544">MSTVKLTVNGKAVSVDVEDRTLLVHVLRDHLNLTGTHVGCDTSQCGACVVHMDGKAVKSCTMLAGQADGSSVTTIEGIAKGDELHPMQAAFRDNHGLQCGYCTPGMIMSAIDIVQRHHSQGSGGQLDEATVRQELEGNICRCTGYHNIVKAVLDAAGRMKVAQAAE</sequence>
<dbReference type="Pfam" id="PF01799">
    <property type="entry name" value="Fer2_2"/>
    <property type="match status" value="1"/>
</dbReference>
<dbReference type="InterPro" id="IPR012675">
    <property type="entry name" value="Beta-grasp_dom_sf"/>
</dbReference>
<dbReference type="GO" id="GO:0046872">
    <property type="term" value="F:metal ion binding"/>
    <property type="evidence" value="ECO:0007669"/>
    <property type="project" value="UniProtKB-KW"/>
</dbReference>
<evidence type="ECO:0000313" key="8">
    <source>
        <dbReference type="Proteomes" id="UP000449969"/>
    </source>
</evidence>
<evidence type="ECO:0000256" key="4">
    <source>
        <dbReference type="ARBA" id="ARBA00023004"/>
    </source>
</evidence>
<dbReference type="CDD" id="cd00207">
    <property type="entry name" value="fer2"/>
    <property type="match status" value="1"/>
</dbReference>
<organism evidence="7 8">
    <name type="scientific">Bradyrhizobium cajani</name>
    <dbReference type="NCBI Taxonomy" id="1928661"/>
    <lineage>
        <taxon>Bacteria</taxon>
        <taxon>Pseudomonadati</taxon>
        <taxon>Pseudomonadota</taxon>
        <taxon>Alphaproteobacteria</taxon>
        <taxon>Hyphomicrobiales</taxon>
        <taxon>Nitrobacteraceae</taxon>
        <taxon>Bradyrhizobium</taxon>
    </lineage>
</organism>
<dbReference type="RefSeq" id="WP_254126154.1">
    <property type="nucleotide sequence ID" value="NZ_JANADL010000049.1"/>
</dbReference>
<dbReference type="FunFam" id="3.10.20.30:FF:000020">
    <property type="entry name" value="Xanthine dehydrogenase iron-sulfur subunit"/>
    <property type="match status" value="1"/>
</dbReference>
<accession>A0A844TIF3</accession>
<dbReference type="InterPro" id="IPR036884">
    <property type="entry name" value="2Fe-2S-bd_dom_sf"/>
</dbReference>
<dbReference type="GO" id="GO:0051537">
    <property type="term" value="F:2 iron, 2 sulfur cluster binding"/>
    <property type="evidence" value="ECO:0007669"/>
    <property type="project" value="UniProtKB-KW"/>
</dbReference>
<dbReference type="PANTHER" id="PTHR44379:SF5">
    <property type="entry name" value="OXIDOREDUCTASE WITH IRON-SULFUR SUBUNIT"/>
    <property type="match status" value="1"/>
</dbReference>
<evidence type="ECO:0000256" key="5">
    <source>
        <dbReference type="ARBA" id="ARBA00023014"/>
    </source>
</evidence>
<comment type="caution">
    <text evidence="7">The sequence shown here is derived from an EMBL/GenBank/DDBJ whole genome shotgun (WGS) entry which is preliminary data.</text>
</comment>
<dbReference type="EMBL" id="WQNE01000025">
    <property type="protein sequence ID" value="MVT76469.1"/>
    <property type="molecule type" value="Genomic_DNA"/>
</dbReference>
<dbReference type="Gene3D" id="1.10.150.120">
    <property type="entry name" value="[2Fe-2S]-binding domain"/>
    <property type="match status" value="1"/>
</dbReference>
<dbReference type="Gene3D" id="3.10.20.30">
    <property type="match status" value="1"/>
</dbReference>
<keyword evidence="5" id="KW-0411">Iron-sulfur</keyword>
<keyword evidence="1" id="KW-0001">2Fe-2S</keyword>
<dbReference type="PROSITE" id="PS51085">
    <property type="entry name" value="2FE2S_FER_2"/>
    <property type="match status" value="1"/>
</dbReference>